<feature type="domain" description="ABC transporter" evidence="3">
    <location>
        <begin position="71"/>
        <end position="309"/>
    </location>
</feature>
<dbReference type="EMBL" id="DWVS01000381">
    <property type="protein sequence ID" value="HJC89239.1"/>
    <property type="molecule type" value="Genomic_DNA"/>
</dbReference>
<reference evidence="4" key="1">
    <citation type="journal article" date="2021" name="PeerJ">
        <title>Extensive microbial diversity within the chicken gut microbiome revealed by metagenomics and culture.</title>
        <authorList>
            <person name="Gilroy R."/>
            <person name="Ravi A."/>
            <person name="Getino M."/>
            <person name="Pursley I."/>
            <person name="Horton D.L."/>
            <person name="Alikhan N.F."/>
            <person name="Baker D."/>
            <person name="Gharbi K."/>
            <person name="Hall N."/>
            <person name="Watson M."/>
            <person name="Adriaenssens E.M."/>
            <person name="Foster-Nyarko E."/>
            <person name="Jarju S."/>
            <person name="Secka A."/>
            <person name="Antonio M."/>
            <person name="Oren A."/>
            <person name="Chaudhuri R.R."/>
            <person name="La Ragione R."/>
            <person name="Hildebrand F."/>
            <person name="Pallen M.J."/>
        </authorList>
    </citation>
    <scope>NUCLEOTIDE SEQUENCE</scope>
    <source>
        <strain evidence="4">ChiBcec1-1630</strain>
    </source>
</reference>
<keyword evidence="1" id="KW-0547">Nucleotide-binding</keyword>
<reference evidence="4" key="2">
    <citation type="submission" date="2021-04" db="EMBL/GenBank/DDBJ databases">
        <authorList>
            <person name="Gilroy R."/>
        </authorList>
    </citation>
    <scope>NUCLEOTIDE SEQUENCE</scope>
    <source>
        <strain evidence="4">ChiBcec1-1630</strain>
    </source>
</reference>
<gene>
    <name evidence="4" type="ORF">H9926_14680</name>
</gene>
<dbReference type="PANTHER" id="PTHR43394">
    <property type="entry name" value="ATP-DEPENDENT PERMEASE MDL1, MITOCHONDRIAL"/>
    <property type="match status" value="1"/>
</dbReference>
<sequence length="317" mass="35528">MKVMAGSLGIGALVRYSGLAIQFISAVSVMSAEGIKCWRNNDYLEDVFTYLDLRKKKSGGNRRTEHEVKSVEFRNVSFCYPGSGKYALQNISICLKPASSYAVVGMNGSGKSTFIKLLCRLYEPTEGEIFLNGKNIREYEQGEYFRLISVVFQDFNLFSFSLGANVAASPGYDAKKVADCLDKAGFSHLEKKMTGGLETMLYRDFTSGGVEVSGGEAQKIAMARALYKNAPIMILDEPTAALDPVSEAEIYERFAEIVRGKMAVYISHRLSSCKFCDHILVFHEGRMVQRGTHEELVRNRDGQYFKLWNAQAQYYVR</sequence>
<dbReference type="Gene3D" id="3.40.50.300">
    <property type="entry name" value="P-loop containing nucleotide triphosphate hydrolases"/>
    <property type="match status" value="1"/>
</dbReference>
<dbReference type="Pfam" id="PF00005">
    <property type="entry name" value="ABC_tran"/>
    <property type="match status" value="1"/>
</dbReference>
<organism evidence="4 5">
    <name type="scientific">Candidatus Eisenbergiella intestinigallinarum</name>
    <dbReference type="NCBI Taxonomy" id="2838549"/>
    <lineage>
        <taxon>Bacteria</taxon>
        <taxon>Bacillati</taxon>
        <taxon>Bacillota</taxon>
        <taxon>Clostridia</taxon>
        <taxon>Lachnospirales</taxon>
        <taxon>Lachnospiraceae</taxon>
        <taxon>Eisenbergiella</taxon>
    </lineage>
</organism>
<accession>A0A9D2QND3</accession>
<dbReference type="GO" id="GO:0015421">
    <property type="term" value="F:ABC-type oligopeptide transporter activity"/>
    <property type="evidence" value="ECO:0007669"/>
    <property type="project" value="TreeGrafter"/>
</dbReference>
<protein>
    <submittedName>
        <fullName evidence="4">ABC transporter ATP-binding protein/permease</fullName>
    </submittedName>
</protein>
<dbReference type="PROSITE" id="PS00211">
    <property type="entry name" value="ABC_TRANSPORTER_1"/>
    <property type="match status" value="1"/>
</dbReference>
<dbReference type="SUPFAM" id="SSF52540">
    <property type="entry name" value="P-loop containing nucleoside triphosphate hydrolases"/>
    <property type="match status" value="1"/>
</dbReference>
<comment type="caution">
    <text evidence="4">The sequence shown here is derived from an EMBL/GenBank/DDBJ whole genome shotgun (WGS) entry which is preliminary data.</text>
</comment>
<evidence type="ECO:0000256" key="2">
    <source>
        <dbReference type="ARBA" id="ARBA00022840"/>
    </source>
</evidence>
<dbReference type="InterPro" id="IPR003439">
    <property type="entry name" value="ABC_transporter-like_ATP-bd"/>
</dbReference>
<keyword evidence="2 4" id="KW-0067">ATP-binding</keyword>
<proteinExistence type="predicted"/>
<dbReference type="InterPro" id="IPR027417">
    <property type="entry name" value="P-loop_NTPase"/>
</dbReference>
<dbReference type="SMART" id="SM00382">
    <property type="entry name" value="AAA"/>
    <property type="match status" value="1"/>
</dbReference>
<evidence type="ECO:0000256" key="1">
    <source>
        <dbReference type="ARBA" id="ARBA00022741"/>
    </source>
</evidence>
<evidence type="ECO:0000313" key="4">
    <source>
        <dbReference type="EMBL" id="HJC89239.1"/>
    </source>
</evidence>
<evidence type="ECO:0000313" key="5">
    <source>
        <dbReference type="Proteomes" id="UP000823922"/>
    </source>
</evidence>
<name>A0A9D2QND3_9FIRM</name>
<dbReference type="AlphaFoldDB" id="A0A9D2QND3"/>
<dbReference type="GO" id="GO:0005524">
    <property type="term" value="F:ATP binding"/>
    <property type="evidence" value="ECO:0007669"/>
    <property type="project" value="UniProtKB-KW"/>
</dbReference>
<dbReference type="PANTHER" id="PTHR43394:SF1">
    <property type="entry name" value="ATP-BINDING CASSETTE SUB-FAMILY B MEMBER 10, MITOCHONDRIAL"/>
    <property type="match status" value="1"/>
</dbReference>
<dbReference type="Proteomes" id="UP000823922">
    <property type="component" value="Unassembled WGS sequence"/>
</dbReference>
<dbReference type="PROSITE" id="PS50893">
    <property type="entry name" value="ABC_TRANSPORTER_2"/>
    <property type="match status" value="1"/>
</dbReference>
<dbReference type="InterPro" id="IPR039421">
    <property type="entry name" value="Type_1_exporter"/>
</dbReference>
<dbReference type="CDD" id="cd03228">
    <property type="entry name" value="ABCC_MRP_Like"/>
    <property type="match status" value="1"/>
</dbReference>
<dbReference type="GO" id="GO:0016887">
    <property type="term" value="F:ATP hydrolysis activity"/>
    <property type="evidence" value="ECO:0007669"/>
    <property type="project" value="InterPro"/>
</dbReference>
<dbReference type="InterPro" id="IPR003593">
    <property type="entry name" value="AAA+_ATPase"/>
</dbReference>
<dbReference type="InterPro" id="IPR017871">
    <property type="entry name" value="ABC_transporter-like_CS"/>
</dbReference>
<evidence type="ECO:0000259" key="3">
    <source>
        <dbReference type="PROSITE" id="PS50893"/>
    </source>
</evidence>